<dbReference type="PANTHER" id="PTHR10241">
    <property type="entry name" value="LETHAL 2 GIANT LARVAE PROTEIN"/>
    <property type="match status" value="1"/>
</dbReference>
<accession>A0A0L6VI60</accession>
<dbReference type="SUPFAM" id="SSF50978">
    <property type="entry name" value="WD40 repeat-like"/>
    <property type="match status" value="1"/>
</dbReference>
<dbReference type="Gene3D" id="2.130.10.10">
    <property type="entry name" value="YVTN repeat-like/Quinoprotein amine dehydrogenase"/>
    <property type="match status" value="1"/>
</dbReference>
<dbReference type="InterPro" id="IPR001680">
    <property type="entry name" value="WD40_rpt"/>
</dbReference>
<keyword evidence="3" id="KW-0853">WD repeat</keyword>
<dbReference type="GO" id="GO:0019905">
    <property type="term" value="F:syntaxin binding"/>
    <property type="evidence" value="ECO:0007669"/>
    <property type="project" value="TreeGrafter"/>
</dbReference>
<organism evidence="6 7">
    <name type="scientific">Puccinia sorghi</name>
    <dbReference type="NCBI Taxonomy" id="27349"/>
    <lineage>
        <taxon>Eukaryota</taxon>
        <taxon>Fungi</taxon>
        <taxon>Dikarya</taxon>
        <taxon>Basidiomycota</taxon>
        <taxon>Pucciniomycotina</taxon>
        <taxon>Pucciniomycetes</taxon>
        <taxon>Pucciniales</taxon>
        <taxon>Pucciniaceae</taxon>
        <taxon>Puccinia</taxon>
    </lineage>
</organism>
<evidence type="ECO:0000259" key="5">
    <source>
        <dbReference type="Pfam" id="PF08596"/>
    </source>
</evidence>
<dbReference type="InterPro" id="IPR036322">
    <property type="entry name" value="WD40_repeat_dom_sf"/>
</dbReference>
<feature type="region of interest" description="Disordered" evidence="4">
    <location>
        <begin position="1161"/>
        <end position="1218"/>
    </location>
</feature>
<feature type="compositionally biased region" description="Polar residues" evidence="4">
    <location>
        <begin position="1176"/>
        <end position="1185"/>
    </location>
</feature>
<dbReference type="GO" id="GO:0005886">
    <property type="term" value="C:plasma membrane"/>
    <property type="evidence" value="ECO:0007669"/>
    <property type="project" value="TreeGrafter"/>
</dbReference>
<dbReference type="VEuPathDB" id="FungiDB:VP01_165g2"/>
<dbReference type="GO" id="GO:0006887">
    <property type="term" value="P:exocytosis"/>
    <property type="evidence" value="ECO:0007669"/>
    <property type="project" value="UniProtKB-KW"/>
</dbReference>
<dbReference type="Proteomes" id="UP000037035">
    <property type="component" value="Unassembled WGS sequence"/>
</dbReference>
<feature type="domain" description="Lethal giant larvae (Lgl)-like C-terminal" evidence="5">
    <location>
        <begin position="782"/>
        <end position="871"/>
    </location>
</feature>
<dbReference type="InterPro" id="IPR013905">
    <property type="entry name" value="Lgl_C_dom"/>
</dbReference>
<evidence type="ECO:0000256" key="4">
    <source>
        <dbReference type="SAM" id="MobiDB-lite"/>
    </source>
</evidence>
<sequence length="1281" mass="141191">MSFFKPSSKKQREEANENLFKHSNWSSHFNQLTSDFFSPSNAFQHGITTTIVSASTAIAYDPLQSFLAVGTADGHLHLWGSPAVSTSWQNHVKNYLTIYNLSRLQDGKPLREFTHSVRSTVTCFDISPAHSHMFLGLEDGTVECFDLERGIISPYRFFSLYSIVIGSDQTLSTGLSFSHLSTESGISGSSKKHFTGEVASQEHLAHVTYIKIHPNDLNLILIAHEGGISLYNLKLEKTVRTFELIIPPGAIGSNSDSNHPSVFDERRPPVNCICFRPDGLMLAAGYSDGCLAFWSTNDGEAPVLVRTIDRENVFTFDWQEQPDTGISDIASSSKSANREPIFRLAWSHCPPAAQNNDPNQLNKNDPSKDGTKLVILGGLLENDPIGIHVFHYPKYHTKNKTTTEPDGDTRAALKETSPYYLDGTEDPLAILISSTCSRNHEWLKMTDKDNLEFSSRTIQGYTFPPTADKEPQEYYLPAPFDWTGSKSVVTSKLFNLSEVAYQVLRSSNANISAQLKTPHLKHLPLRGGQAGSSNLISASLQDDYHQASKVISEFSHQYRILVTTHLDYKIRFWDFSPMLLLPKPQNSSGFDSLQEQDSMPQYDFDLKTEFPRRLEHLTIDMTSLFQPPSSNKLDFKLAAPIELQLNHESLDLLIILANRDSLLYNFHHQSVTSKEMVCPPLMDMPLSMSPSPRFLSPSPPRADFNPTKSQDSIDKRPLQLLHLGGKPSTSSGASHDMIACSSSQDCSTASAGFSPTALIKINGSETENTNTVDHQAMDQGGVLYALTDIGFLAIAHPQEEWIKIVDLRKSKLLFNEIIRHESKPKGKNKQNLICCIDWTISPAETDSATLPRLLVGYANGLFNVVNLSPSDMASIDNWTAVSNGTDSFRCDLNHKSGALDRPISVFIFDSGGNPLSANLTNLRTALSQETRSRTVFEDDPVPSPGPSLHSISIIVFSHSVVVRMNLNGPQLLCRTNVSSEPIILASTISHQGSYALLLIDNKSSCHILSLPKLELICRTCLPTPIGSANLVHIFPIWKSRLMHLNTSRPLQPLHSAGQCESISIDCSADVLKQPSLSTIELTSLFFGRDLLYLPELKLHNPEIVAPEPPGAYSSTLSSMATNLTLNIASWFNPGSQPGEASGGGSGMSRVTGAELDAIIAGPLRPEGKKMIPQPPRANQQRSRSFLLNRPNHGRSRSKESSSKERAASRGSSGLAGAKTQLGQNIDALDERADRLRILNERFDDIAEASNDMLNQAKRIAQQQAAKSSFSTGFSSVKSFFK</sequence>
<evidence type="ECO:0000313" key="6">
    <source>
        <dbReference type="EMBL" id="KNZ59805.1"/>
    </source>
</evidence>
<dbReference type="GO" id="GO:0005096">
    <property type="term" value="F:GTPase activator activity"/>
    <property type="evidence" value="ECO:0007669"/>
    <property type="project" value="TreeGrafter"/>
</dbReference>
<reference evidence="6 7" key="1">
    <citation type="submission" date="2015-08" db="EMBL/GenBank/DDBJ databases">
        <title>Next Generation Sequencing and Analysis of the Genome of Puccinia sorghi L Schw, the Causal Agent of Maize Common Rust.</title>
        <authorList>
            <person name="Rochi L."/>
            <person name="Burguener G."/>
            <person name="Darino M."/>
            <person name="Turjanski A."/>
            <person name="Kreff E."/>
            <person name="Dieguez M.J."/>
            <person name="Sacco F."/>
        </authorList>
    </citation>
    <scope>NUCLEOTIDE SEQUENCE [LARGE SCALE GENOMIC DNA]</scope>
    <source>
        <strain evidence="6 7">RO10H11247</strain>
    </source>
</reference>
<dbReference type="EMBL" id="LAVV01006459">
    <property type="protein sequence ID" value="KNZ59805.1"/>
    <property type="molecule type" value="Genomic_DNA"/>
</dbReference>
<evidence type="ECO:0000256" key="1">
    <source>
        <dbReference type="ARBA" id="ARBA00008070"/>
    </source>
</evidence>
<dbReference type="PROSITE" id="PS50082">
    <property type="entry name" value="WD_REPEATS_2"/>
    <property type="match status" value="1"/>
</dbReference>
<feature type="compositionally biased region" description="Basic and acidic residues" evidence="4">
    <location>
        <begin position="1196"/>
        <end position="1207"/>
    </location>
</feature>
<comment type="similarity">
    <text evidence="1">Belongs to the WD repeat L(2)GL family.</text>
</comment>
<dbReference type="GO" id="GO:0005737">
    <property type="term" value="C:cytoplasm"/>
    <property type="evidence" value="ECO:0007669"/>
    <property type="project" value="TreeGrafter"/>
</dbReference>
<evidence type="ECO:0000256" key="2">
    <source>
        <dbReference type="ARBA" id="ARBA00022483"/>
    </source>
</evidence>
<name>A0A0L6VI60_9BASI</name>
<evidence type="ECO:0000313" key="7">
    <source>
        <dbReference type="Proteomes" id="UP000037035"/>
    </source>
</evidence>
<dbReference type="Pfam" id="PF08596">
    <property type="entry name" value="Lgl_C"/>
    <property type="match status" value="1"/>
</dbReference>
<dbReference type="GO" id="GO:0006893">
    <property type="term" value="P:Golgi to plasma membrane transport"/>
    <property type="evidence" value="ECO:0007669"/>
    <property type="project" value="TreeGrafter"/>
</dbReference>
<dbReference type="Pfam" id="PF00400">
    <property type="entry name" value="WD40"/>
    <property type="match status" value="1"/>
</dbReference>
<dbReference type="InterPro" id="IPR015943">
    <property type="entry name" value="WD40/YVTN_repeat-like_dom_sf"/>
</dbReference>
<gene>
    <name evidence="6" type="ORF">VP01_165g2</name>
</gene>
<keyword evidence="7" id="KW-1185">Reference proteome</keyword>
<feature type="compositionally biased region" description="Low complexity" evidence="4">
    <location>
        <begin position="1208"/>
        <end position="1217"/>
    </location>
</feature>
<comment type="caution">
    <text evidence="6">The sequence shown here is derived from an EMBL/GenBank/DDBJ whole genome shotgun (WGS) entry which is preliminary data.</text>
</comment>
<dbReference type="GO" id="GO:0045159">
    <property type="term" value="F:myosin II binding"/>
    <property type="evidence" value="ECO:0007669"/>
    <property type="project" value="TreeGrafter"/>
</dbReference>
<dbReference type="STRING" id="27349.A0A0L6VI60"/>
<proteinExistence type="inferred from homology"/>
<dbReference type="SMART" id="SM00320">
    <property type="entry name" value="WD40"/>
    <property type="match status" value="5"/>
</dbReference>
<dbReference type="OrthoDB" id="19944at2759"/>
<feature type="repeat" description="WD" evidence="3">
    <location>
        <begin position="263"/>
        <end position="304"/>
    </location>
</feature>
<protein>
    <recommendedName>
        <fullName evidence="5">Lethal giant larvae (Lgl)-like C-terminal domain-containing protein</fullName>
    </recommendedName>
</protein>
<dbReference type="CDD" id="cd15873">
    <property type="entry name" value="R-SNARE_STXBP5_6"/>
    <property type="match status" value="1"/>
</dbReference>
<feature type="region of interest" description="Disordered" evidence="4">
    <location>
        <begin position="688"/>
        <end position="712"/>
    </location>
</feature>
<evidence type="ECO:0000256" key="3">
    <source>
        <dbReference type="PROSITE-ProRule" id="PRU00221"/>
    </source>
</evidence>
<keyword evidence="2" id="KW-0268">Exocytosis</keyword>
<dbReference type="PANTHER" id="PTHR10241:SF25">
    <property type="entry name" value="TOMOSYN, ISOFORM C"/>
    <property type="match status" value="1"/>
</dbReference>